<evidence type="ECO:0000313" key="3">
    <source>
        <dbReference type="EMBL" id="MDG5485275.1"/>
    </source>
</evidence>
<name>A0ABT6GUW5_MYCGU</name>
<feature type="domain" description="DUF5642" evidence="2">
    <location>
        <begin position="49"/>
        <end position="228"/>
    </location>
</feature>
<feature type="chain" id="PRO_5047295336" evidence="1">
    <location>
        <begin position="26"/>
        <end position="229"/>
    </location>
</feature>
<comment type="caution">
    <text evidence="3">The sequence shown here is derived from an EMBL/GenBank/DDBJ whole genome shotgun (WGS) entry which is preliminary data.</text>
</comment>
<gene>
    <name evidence="3" type="ORF">MNO81_20960</name>
</gene>
<dbReference type="Pfam" id="PF18702">
    <property type="entry name" value="DUF5642"/>
    <property type="match status" value="1"/>
</dbReference>
<feature type="signal peptide" evidence="1">
    <location>
        <begin position="1"/>
        <end position="25"/>
    </location>
</feature>
<accession>A0ABT6GUW5</accession>
<dbReference type="EMBL" id="JAKZMO010000019">
    <property type="protein sequence ID" value="MDG5485275.1"/>
    <property type="molecule type" value="Genomic_DNA"/>
</dbReference>
<sequence>MDSCKGSLRYWRPVWAMGATVALLAAACGSGENPQPEVTMSPGATPRINPARIDRVRHDLPDGYEVATLTGPARPPALWGFGTQWSAEPPQCGQLADPAVDAASAKGWSGSGTGGIVYVVVAESTAGLDPRASASCGQWTLSAGQANGTVTMTAAPAVENAETVAMATATTTVVEGGTETHSHADTVTAYLDGHVAFVSVVTDPGSPHPQLDAAFANELMVKTAAALRG</sequence>
<organism evidence="3 4">
    <name type="scientific">Mycolicibacterium gadium</name>
    <name type="common">Mycobacterium gadium</name>
    <dbReference type="NCBI Taxonomy" id="1794"/>
    <lineage>
        <taxon>Bacteria</taxon>
        <taxon>Bacillati</taxon>
        <taxon>Actinomycetota</taxon>
        <taxon>Actinomycetes</taxon>
        <taxon>Mycobacteriales</taxon>
        <taxon>Mycobacteriaceae</taxon>
        <taxon>Mycolicibacterium</taxon>
    </lineage>
</organism>
<dbReference type="PROSITE" id="PS51257">
    <property type="entry name" value="PROKAR_LIPOPROTEIN"/>
    <property type="match status" value="1"/>
</dbReference>
<keyword evidence="4" id="KW-1185">Reference proteome</keyword>
<evidence type="ECO:0000259" key="2">
    <source>
        <dbReference type="Pfam" id="PF18702"/>
    </source>
</evidence>
<evidence type="ECO:0000313" key="4">
    <source>
        <dbReference type="Proteomes" id="UP001154266"/>
    </source>
</evidence>
<reference evidence="3" key="1">
    <citation type="journal article" date="2023" name="Environ. Microbiol.">
        <title>The 2-methylpropene degradation pathway in Mycobacteriaceae family strains.</title>
        <authorList>
            <person name="Helbich S."/>
            <person name="Barrantes I."/>
            <person name="Dos Anjos Borges L.G."/>
            <person name="Pieper D.H."/>
            <person name="Vainshtein Y."/>
            <person name="Sohn K."/>
            <person name="Engesser K.H."/>
        </authorList>
    </citation>
    <scope>NUCLEOTIDE SEQUENCE</scope>
    <source>
        <strain evidence="3">IBE100</strain>
    </source>
</reference>
<proteinExistence type="predicted"/>
<dbReference type="RefSeq" id="WP_278222675.1">
    <property type="nucleotide sequence ID" value="NZ_JAKZMO010000019.1"/>
</dbReference>
<evidence type="ECO:0000256" key="1">
    <source>
        <dbReference type="SAM" id="SignalP"/>
    </source>
</evidence>
<dbReference type="InterPro" id="IPR041313">
    <property type="entry name" value="DUF5642"/>
</dbReference>
<keyword evidence="1" id="KW-0732">Signal</keyword>
<protein>
    <submittedName>
        <fullName evidence="3">DUF5642 family protein</fullName>
    </submittedName>
</protein>
<dbReference type="Proteomes" id="UP001154266">
    <property type="component" value="Unassembled WGS sequence"/>
</dbReference>